<reference evidence="1 2" key="1">
    <citation type="journal article" date="2006" name="Genome Biol.">
        <title>The genome of Rhizobium leguminosarum has recognizable core and accessory components.</title>
        <authorList>
            <person name="Young J.W."/>
            <person name="Crossman L.C."/>
            <person name="Johnston A.W.B."/>
            <person name="Thomson N.R."/>
            <person name="Ghazoui Z.F."/>
            <person name="Hull K.H."/>
            <person name="Wexler M."/>
            <person name="Curson A.R.J."/>
            <person name="Todd J.D."/>
            <person name="Poole P.S."/>
            <person name="Mauchline T.H."/>
            <person name="East A.K."/>
            <person name="Quail M.A."/>
            <person name="Churcher C."/>
            <person name="Arrowsmith C."/>
            <person name="Cherevach A."/>
            <person name="Chillingworth T."/>
            <person name="Clarke K."/>
            <person name="Cronin A."/>
            <person name="Davis P."/>
            <person name="Fraser A."/>
            <person name="Hance Z."/>
            <person name="Hauser H."/>
            <person name="Jagels K."/>
            <person name="Moule S."/>
            <person name="Mungall K."/>
            <person name="Norbertczak H."/>
            <person name="Rabbinowitsch E."/>
            <person name="Sanders M."/>
            <person name="Simmonds M."/>
            <person name="Whitehead S."/>
            <person name="Parkhill J."/>
        </authorList>
    </citation>
    <scope>NUCLEOTIDE SEQUENCE [LARGE SCALE GENOMIC DNA]</scope>
    <source>
        <strain evidence="2">DSM 114642 / LMG 32736 / 3841</strain>
    </source>
</reference>
<protein>
    <submittedName>
        <fullName evidence="1">Uncharacterized protein</fullName>
    </submittedName>
</protein>
<evidence type="ECO:0000313" key="1">
    <source>
        <dbReference type="EMBL" id="CAK11578.1"/>
    </source>
</evidence>
<sequence length="107" mass="12201">MMDGFKHDLFHWSFGHTGLRFEFPKISLRKSLSLFMSPRLSQPRFLSLHDRLEVSTICIDCLLKAIFALVFGQLRQADAVKGGARVGWIVVCHGEGMMEDKSVVYIE</sequence>
<name>Q1M9W7_RHIJ3</name>
<proteinExistence type="predicted"/>
<evidence type="ECO:0000313" key="2">
    <source>
        <dbReference type="Proteomes" id="UP000006575"/>
    </source>
</evidence>
<dbReference type="EMBL" id="AM236081">
    <property type="protein sequence ID" value="CAK11578.1"/>
    <property type="molecule type" value="Genomic_DNA"/>
</dbReference>
<dbReference type="Proteomes" id="UP000006575">
    <property type="component" value="Plasmid pRL7"/>
</dbReference>
<dbReference type="KEGG" id="rle:pRL70049"/>
<dbReference type="HOGENOM" id="CLU_2207934_0_0_5"/>
<gene>
    <name evidence="1" type="ordered locus">pRL70049</name>
</gene>
<organism evidence="1 2">
    <name type="scientific">Rhizobium johnstonii (strain DSM 114642 / LMG 32736 / 3841)</name>
    <name type="common">Rhizobium leguminosarum bv. viciae</name>
    <dbReference type="NCBI Taxonomy" id="216596"/>
    <lineage>
        <taxon>Bacteria</taxon>
        <taxon>Pseudomonadati</taxon>
        <taxon>Pseudomonadota</taxon>
        <taxon>Alphaproteobacteria</taxon>
        <taxon>Hyphomicrobiales</taxon>
        <taxon>Rhizobiaceae</taxon>
        <taxon>Rhizobium/Agrobacterium group</taxon>
        <taxon>Rhizobium</taxon>
        <taxon>Rhizobium johnstonii</taxon>
    </lineage>
</organism>
<geneLocation type="plasmid" evidence="1 2">
    <name>pRL7</name>
</geneLocation>
<keyword evidence="1" id="KW-0614">Plasmid</keyword>
<dbReference type="EnsemblBacteria" id="CAK11578">
    <property type="protein sequence ID" value="CAK11578"/>
    <property type="gene ID" value="pRL70049"/>
</dbReference>
<keyword evidence="2" id="KW-1185">Reference proteome</keyword>
<dbReference type="AlphaFoldDB" id="Q1M9W7"/>
<accession>Q1M9W7</accession>